<dbReference type="SUPFAM" id="SSF51322">
    <property type="entry name" value="Cyanovirin-N"/>
    <property type="match status" value="2"/>
</dbReference>
<feature type="compositionally biased region" description="Acidic residues" evidence="1">
    <location>
        <begin position="935"/>
        <end position="947"/>
    </location>
</feature>
<dbReference type="InterPro" id="IPR036673">
    <property type="entry name" value="Cyanovirin-N_sf"/>
</dbReference>
<evidence type="ECO:0008006" key="6">
    <source>
        <dbReference type="Google" id="ProtNLM"/>
    </source>
</evidence>
<name>A0A1E3BPC2_ASPCR</name>
<evidence type="ECO:0000256" key="1">
    <source>
        <dbReference type="SAM" id="MobiDB-lite"/>
    </source>
</evidence>
<evidence type="ECO:0000313" key="5">
    <source>
        <dbReference type="Proteomes" id="UP000094569"/>
    </source>
</evidence>
<reference evidence="4 5" key="1">
    <citation type="journal article" date="2016" name="BMC Genomics">
        <title>Comparative genomic and transcriptomic analyses of the Fuzhuan brick tea-fermentation fungus Aspergillus cristatus.</title>
        <authorList>
            <person name="Ge Y."/>
            <person name="Wang Y."/>
            <person name="Liu Y."/>
            <person name="Tan Y."/>
            <person name="Ren X."/>
            <person name="Zhang X."/>
            <person name="Hyde K.D."/>
            <person name="Liu Y."/>
            <person name="Liu Z."/>
        </authorList>
    </citation>
    <scope>NUCLEOTIDE SEQUENCE [LARGE SCALE GENOMIC DNA]</scope>
    <source>
        <strain evidence="4 5">GZAAS20.1005</strain>
    </source>
</reference>
<dbReference type="Gene3D" id="2.30.60.10">
    <property type="entry name" value="Cyanovirin-N"/>
    <property type="match status" value="2"/>
</dbReference>
<feature type="domain" description="Heterokaryon incompatibility" evidence="2">
    <location>
        <begin position="205"/>
        <end position="319"/>
    </location>
</feature>
<dbReference type="AlphaFoldDB" id="A0A1E3BPC2"/>
<comment type="caution">
    <text evidence="4">The sequence shown here is derived from an EMBL/GenBank/DDBJ whole genome shotgun (WGS) entry which is preliminary data.</text>
</comment>
<dbReference type="OrthoDB" id="5362512at2759"/>
<dbReference type="InterPro" id="IPR010730">
    <property type="entry name" value="HET"/>
</dbReference>
<proteinExistence type="predicted"/>
<dbReference type="Pfam" id="PF06985">
    <property type="entry name" value="HET"/>
    <property type="match status" value="1"/>
</dbReference>
<dbReference type="PANTHER" id="PTHR33112:SF16">
    <property type="entry name" value="HETEROKARYON INCOMPATIBILITY DOMAIN-CONTAINING PROTEIN"/>
    <property type="match status" value="1"/>
</dbReference>
<sequence>MLCDRCAAVFQNPKISISPFHLRQRFDDDDLQVLHPNFASLEAALKEGCGFCHRISHALSFKGDSRILTDFQLSPDVDPDSFSMRYRLVYESDNGKVVSYMAVCLAQRAGEELREHCSEYLVISPEQVPLTGEPVIETENGSTTASINTITSWIENCNRNHSLCSREEGPRSNDQFARILDVGDVPDAPEVKLCLPENLELDAKYVTLSHCWGGITSELPSLTTATYDEYLQRITVADLPQAFQDAIQLTRKLGIRYFWTESLCIIQDCPKDWLDQAGVMGEVYQGSYLNIAADTSLDPNGALFTIRNSVLATPLRISIRGNTSQDDLPPLRLEGASLFVAEATPQVLETEIDLNTRLGNRDGNFDLKDKDFAFTARSVELVETTLYAELRTISGEWRCRCVDVKELLEGPSDRSSFRLVGSSTLFISEPQEIDLNECLANRDGAFNTDGTDFAFTARNISLNGSTLRAELRKINGEWRQDSIDLASCVSWSSGRLRPTKFVETFYDVATDGYAKRSKQTLEAKCNAKEWVFQESLLAPRVVHFTDRQLIWECPTSKALDERSNERSDDGQGLIKWPEPEDPYSVDLLHEPKTKELGLDYIWSSLRAMHGRGKFTFRRKTLSQNPDLLRQAKQMCYGESEFETTHPLIKYWSDIAVNHSAAYPRQIDRLIAVAGLAKILSTRTSFRYVAGLWEVQLPRQLLWTPSHLKEMPTEESAAPSWSWASYPGGITDNGIKPGPTLETNGAMDLVKCLSIDIEGAFEKDDMPFGQVKDGRLLIRGRLLPISLDLSVWPEGATREDTLVQSWTGSTSEAPCGETFLVPILFTCCGDRFSDSTPNSLLLESTEEKGVFRRIGTARLRNCCDLKNITPQLYTAECVDHEFKDDDVDESEASAEDDGFVIIPTSDAVKPNPQQDASDNATSHHASNDTQYTFLDEASEIPTEPEADPDSERTMTPEEIISSTEREISRWNTLFPKLPKTEEEFEVDINADELEREMMGFYNDDSARSSRTRTQAGHKRKVQKLAPKDAIAAHYYIGYIEDDKDINRYGHFVFEIR</sequence>
<organism evidence="4 5">
    <name type="scientific">Aspergillus cristatus</name>
    <name type="common">Chinese Fuzhuan brick tea-fermentation fungus</name>
    <name type="synonym">Eurotium cristatum</name>
    <dbReference type="NCBI Taxonomy" id="573508"/>
    <lineage>
        <taxon>Eukaryota</taxon>
        <taxon>Fungi</taxon>
        <taxon>Dikarya</taxon>
        <taxon>Ascomycota</taxon>
        <taxon>Pezizomycotina</taxon>
        <taxon>Eurotiomycetes</taxon>
        <taxon>Eurotiomycetidae</taxon>
        <taxon>Eurotiales</taxon>
        <taxon>Aspergillaceae</taxon>
        <taxon>Aspergillus</taxon>
        <taxon>Aspergillus subgen. Aspergillus</taxon>
    </lineage>
</organism>
<dbReference type="PANTHER" id="PTHR33112">
    <property type="entry name" value="DOMAIN PROTEIN, PUTATIVE-RELATED"/>
    <property type="match status" value="1"/>
</dbReference>
<dbReference type="Pfam" id="PF08881">
    <property type="entry name" value="CVNH"/>
    <property type="match status" value="1"/>
</dbReference>
<protein>
    <recommendedName>
        <fullName evidence="6">Heterokaryon incompatibility domain-containing protein</fullName>
    </recommendedName>
</protein>
<feature type="domain" description="Cyanovirin-N" evidence="3">
    <location>
        <begin position="431"/>
        <end position="496"/>
    </location>
</feature>
<gene>
    <name evidence="4" type="ORF">SI65_00230</name>
</gene>
<evidence type="ECO:0000313" key="4">
    <source>
        <dbReference type="EMBL" id="ODM22641.1"/>
    </source>
</evidence>
<accession>A0A1E3BPC2</accession>
<dbReference type="EMBL" id="JXNT01000001">
    <property type="protein sequence ID" value="ODM22641.1"/>
    <property type="molecule type" value="Genomic_DNA"/>
</dbReference>
<feature type="region of interest" description="Disordered" evidence="1">
    <location>
        <begin position="905"/>
        <end position="953"/>
    </location>
</feature>
<dbReference type="Proteomes" id="UP000094569">
    <property type="component" value="Unassembled WGS sequence"/>
</dbReference>
<dbReference type="STRING" id="573508.A0A1E3BPC2"/>
<evidence type="ECO:0000259" key="2">
    <source>
        <dbReference type="Pfam" id="PF06985"/>
    </source>
</evidence>
<evidence type="ECO:0000259" key="3">
    <source>
        <dbReference type="Pfam" id="PF08881"/>
    </source>
</evidence>
<dbReference type="InterPro" id="IPR011058">
    <property type="entry name" value="Cyanovirin-N"/>
</dbReference>
<feature type="compositionally biased region" description="Polar residues" evidence="1">
    <location>
        <begin position="910"/>
        <end position="931"/>
    </location>
</feature>
<dbReference type="VEuPathDB" id="FungiDB:SI65_00230"/>
<keyword evidence="5" id="KW-1185">Reference proteome</keyword>